<dbReference type="InterPro" id="IPR003959">
    <property type="entry name" value="ATPase_AAA_core"/>
</dbReference>
<feature type="compositionally biased region" description="Low complexity" evidence="1">
    <location>
        <begin position="7"/>
        <end position="26"/>
    </location>
</feature>
<dbReference type="EMBL" id="BDHI01000001">
    <property type="protein sequence ID" value="GCB17336.1"/>
    <property type="molecule type" value="Genomic_DNA"/>
</dbReference>
<feature type="region of interest" description="Disordered" evidence="1">
    <location>
        <begin position="1025"/>
        <end position="1098"/>
    </location>
</feature>
<proteinExistence type="predicted"/>
<dbReference type="Pfam" id="PF00687">
    <property type="entry name" value="Ribosomal_L1"/>
    <property type="match status" value="1"/>
</dbReference>
<organism evidence="3 4">
    <name type="scientific">Aspergillus awamori</name>
    <name type="common">Black koji mold</name>
    <dbReference type="NCBI Taxonomy" id="105351"/>
    <lineage>
        <taxon>Eukaryota</taxon>
        <taxon>Fungi</taxon>
        <taxon>Dikarya</taxon>
        <taxon>Ascomycota</taxon>
        <taxon>Pezizomycotina</taxon>
        <taxon>Eurotiomycetes</taxon>
        <taxon>Eurotiomycetidae</taxon>
        <taxon>Eurotiales</taxon>
        <taxon>Aspergillaceae</taxon>
        <taxon>Aspergillus</taxon>
    </lineage>
</organism>
<feature type="compositionally biased region" description="Basic and acidic residues" evidence="1">
    <location>
        <begin position="1052"/>
        <end position="1061"/>
    </location>
</feature>
<feature type="compositionally biased region" description="Basic and acidic residues" evidence="1">
    <location>
        <begin position="1129"/>
        <end position="1138"/>
    </location>
</feature>
<dbReference type="SUPFAM" id="SSF52540">
    <property type="entry name" value="P-loop containing nucleoside triphosphate hydrolases"/>
    <property type="match status" value="1"/>
</dbReference>
<dbReference type="CDD" id="cd00009">
    <property type="entry name" value="AAA"/>
    <property type="match status" value="1"/>
</dbReference>
<evidence type="ECO:0000313" key="4">
    <source>
        <dbReference type="Proteomes" id="UP000286921"/>
    </source>
</evidence>
<reference evidence="3 4" key="1">
    <citation type="submission" date="2016-09" db="EMBL/GenBank/DDBJ databases">
        <title>Aspergillus awamori IFM 58123T.</title>
        <authorList>
            <person name="Kusuya Y."/>
            <person name="Shimizu M."/>
            <person name="Takahashi H."/>
            <person name="Yaguchi T."/>
        </authorList>
    </citation>
    <scope>NUCLEOTIDE SEQUENCE [LARGE SCALE GENOMIC DNA]</scope>
    <source>
        <strain evidence="3 4">IFM 58123</strain>
    </source>
</reference>
<feature type="domain" description="AAA+ ATPase" evidence="2">
    <location>
        <begin position="455"/>
        <end position="620"/>
    </location>
</feature>
<dbReference type="GO" id="GO:0016887">
    <property type="term" value="F:ATP hydrolysis activity"/>
    <property type="evidence" value="ECO:0007669"/>
    <property type="project" value="InterPro"/>
</dbReference>
<evidence type="ECO:0000259" key="2">
    <source>
        <dbReference type="SMART" id="SM00382"/>
    </source>
</evidence>
<dbReference type="InterPro" id="IPR023674">
    <property type="entry name" value="Ribosomal_uL1-like"/>
</dbReference>
<dbReference type="GO" id="GO:0003677">
    <property type="term" value="F:DNA binding"/>
    <property type="evidence" value="ECO:0007669"/>
    <property type="project" value="TreeGrafter"/>
</dbReference>
<dbReference type="PANTHER" id="PTHR23389">
    <property type="entry name" value="CHROMOSOME TRANSMISSION FIDELITY FACTOR 18"/>
    <property type="match status" value="1"/>
</dbReference>
<feature type="region of interest" description="Disordered" evidence="1">
    <location>
        <begin position="1128"/>
        <end position="1155"/>
    </location>
</feature>
<feature type="region of interest" description="Disordered" evidence="1">
    <location>
        <begin position="1"/>
        <end position="112"/>
    </location>
</feature>
<dbReference type="STRING" id="105351.A0A401KDM4"/>
<dbReference type="CDD" id="cd00403">
    <property type="entry name" value="Ribosomal_L1"/>
    <property type="match status" value="1"/>
</dbReference>
<sequence>MPESVKSTSTFDDASSSYSVSSTASTLKDLKATSKKWLPSKEKKEETKSASPKPASPKPAKEKSRAPSTNYTTLATVSLMTTSPPSIPPSFDPAIHLHSEGDPPEPPSDTFSDELEALNFQQEENTRKGIVIQHRSWNLSDVFRSDEDIRPDTPTRTSKRKNIYSPIRTLTLLPSSPPSAIRMPLIASPAPFPSSAPSPESQKRKNEEQSQTEEPKRQKIMGGFLDEADDDDDWDAFNDAQLRSEFQVQEDIIQQPPVELPEIPRPSQLPTESTPRPASTAPDLDPTPVPEQSTVTSLPSRRPYRSIQIKTCSGKTHHVSLKKPAPRVSYERLVAGRSVTAPGRAQKSYYGIDIHRLLDEAANEPEAPPAAESRPALTVQPSIEAPIHDQKSAKLAAAMWTEKYRARKFTELIGDERTHRSVLRWLKAWEPIVFPNIARSKAKKPYGKEDEERTHRKVLLLCGPPGLGKTTLAHVCARQAGYEVLEINASDDRSKDVVKGRIRDSLGTENVKGINVEIGEEKVRKAGRPVCVVVDEVDGVVSGSGGGGEGGFMKALIDLVLLDQKNSSGSTEQTKGRKKKGDNFRFLRPLIMVCNDVYHPSLRPLRAASVAEIIHVRQAPLENVVTRMKRIFTVEGIPSDNDGVRRLCEASWGLARRKQGGVKSSGTAEGDIRSVLVAAEWVAHKLRNECPSTLRLTRSWLEQKVLSANSSGSAFFKGLNRGGVRDLIERVFTEGAGFTDAPVGVDSFRDPFSNSEDKVPVGVADLRKRHAIERLREMVDASGEHDRAVAECFASYPLQSYQDDTFLSKPNAAYDWLHFHDTMSSKVYTAQDWELSAYLSQSVVAFHHLFATAQGKAKAPEVNDEEEEHPFSGPRADFAAYEAQKQNRAILTEFQSAFSAPLSRLFRSTDSLVIDLIPNLVRMLSPDVKPVVVRGSGEQRSVASVRKESERTLIQAAVRVMAGLGVRFEKVRIENAGAHGGWAYRMEPPLDTFITFSKTKSAPTASGSAPVRYAIRQVLDQEYRKENIRKQSEPLTTSKIGKKASGKSADGQSKDDGDARKPAHGPNVKRDFFGRVIKEPTPPPSDESPETAKQNETLKAGRRVWVTYHDGFSNAVSRASTALLKHIKSKQDEKEKTATKKTLIGDNDDSDAEEGSPLHNEAIWLVLTTKKHIVDKNRLKPGKIPIPHSLNASPSLSICLITADPQRSVKNIVTDPSFPAHLSSRIERVIGYSKLKDRYKSFESRRQLLAEHDVFLADDRIIMRLVNTLGKVFYKSSKRPIPVRIAEIEKVDGKKVKKDPKVRNARKVEGEGDKESAFATPAIVAKEIEKALNCAPVHLAPATTAAIRVGSSKFSAQQVAENVEAVVKGLTDKFVTKGWRNIKALHIKGANTMAMPIWLASELWVEDGDVVEEEETTAVEAGKKRKQIGDADEEKLIEEAPKKSKKPKAKAAQDDEETLSLAARKEKLQKQKAKALEDGAVAVPVSATGAGKKKRKSTS</sequence>
<evidence type="ECO:0000313" key="3">
    <source>
        <dbReference type="EMBL" id="GCB17336.1"/>
    </source>
</evidence>
<feature type="compositionally biased region" description="Basic and acidic residues" evidence="1">
    <location>
        <begin position="1463"/>
        <end position="1477"/>
    </location>
</feature>
<feature type="compositionally biased region" description="Acidic residues" evidence="1">
    <location>
        <begin position="226"/>
        <end position="236"/>
    </location>
</feature>
<feature type="compositionally biased region" description="Basic and acidic residues" evidence="1">
    <location>
        <begin position="1068"/>
        <end position="1078"/>
    </location>
</feature>
<feature type="compositionally biased region" description="Polar residues" evidence="1">
    <location>
        <begin position="69"/>
        <end position="84"/>
    </location>
</feature>
<comment type="caution">
    <text evidence="3">The sequence shown here is derived from an EMBL/GenBank/DDBJ whole genome shotgun (WGS) entry which is preliminary data.</text>
</comment>
<dbReference type="SMART" id="SM00382">
    <property type="entry name" value="AAA"/>
    <property type="match status" value="1"/>
</dbReference>
<dbReference type="InterPro" id="IPR027417">
    <property type="entry name" value="P-loop_NTPase"/>
</dbReference>
<feature type="region of interest" description="Disordered" evidence="1">
    <location>
        <begin position="1416"/>
        <end position="1499"/>
    </location>
</feature>
<dbReference type="InterPro" id="IPR028364">
    <property type="entry name" value="Ribosomal_uL1/biogenesis"/>
</dbReference>
<feature type="compositionally biased region" description="Basic and acidic residues" evidence="1">
    <location>
        <begin position="39"/>
        <end position="48"/>
    </location>
</feature>
<feature type="region of interest" description="Disordered" evidence="1">
    <location>
        <begin position="145"/>
        <end position="164"/>
    </location>
</feature>
<dbReference type="SUPFAM" id="SSF56808">
    <property type="entry name" value="Ribosomal protein L1"/>
    <property type="match status" value="1"/>
</dbReference>
<dbReference type="FunFam" id="3.40.50.790:FF:000006">
    <property type="entry name" value="Electron transfer flavoprotein alpha-subunit"/>
    <property type="match status" value="1"/>
</dbReference>
<name>A0A401KDM4_ASPAW</name>
<dbReference type="InterPro" id="IPR003593">
    <property type="entry name" value="AAA+_ATPase"/>
</dbReference>
<keyword evidence="4" id="KW-1185">Reference proteome</keyword>
<protein>
    <submittedName>
        <fullName evidence="3">Chromosome transmission fidelity protein 18</fullName>
    </submittedName>
</protein>
<dbReference type="GO" id="GO:0005634">
    <property type="term" value="C:nucleus"/>
    <property type="evidence" value="ECO:0007669"/>
    <property type="project" value="TreeGrafter"/>
</dbReference>
<evidence type="ECO:0000256" key="1">
    <source>
        <dbReference type="SAM" id="MobiDB-lite"/>
    </source>
</evidence>
<dbReference type="Pfam" id="PF00004">
    <property type="entry name" value="AAA"/>
    <property type="match status" value="1"/>
</dbReference>
<dbReference type="Gene3D" id="3.40.50.300">
    <property type="entry name" value="P-loop containing nucleotide triphosphate hydrolases"/>
    <property type="match status" value="1"/>
</dbReference>
<feature type="compositionally biased region" description="Polar residues" evidence="1">
    <location>
        <begin position="290"/>
        <end position="299"/>
    </location>
</feature>
<accession>A0A401KDM4</accession>
<feature type="compositionally biased region" description="Basic and acidic residues" evidence="1">
    <location>
        <begin position="201"/>
        <end position="217"/>
    </location>
</feature>
<dbReference type="Gene3D" id="3.40.50.790">
    <property type="match status" value="1"/>
</dbReference>
<dbReference type="GO" id="GO:0005524">
    <property type="term" value="F:ATP binding"/>
    <property type="evidence" value="ECO:0007669"/>
    <property type="project" value="InterPro"/>
</dbReference>
<dbReference type="PANTHER" id="PTHR23389:SF3">
    <property type="entry name" value="CHROMOSOME TRANSMISSION FIDELITY PROTEIN 18 HOMOLOG"/>
    <property type="match status" value="1"/>
</dbReference>
<dbReference type="Proteomes" id="UP000286921">
    <property type="component" value="Unassembled WGS sequence"/>
</dbReference>
<dbReference type="InterPro" id="IPR016095">
    <property type="entry name" value="Ribosomal_uL1_3-a/b-sand"/>
</dbReference>
<feature type="compositionally biased region" description="Polar residues" evidence="1">
    <location>
        <begin position="268"/>
        <end position="277"/>
    </location>
</feature>
<gene>
    <name evidence="3" type="ORF">AAWM_00221</name>
</gene>
<feature type="region of interest" description="Disordered" evidence="1">
    <location>
        <begin position="172"/>
        <end position="238"/>
    </location>
</feature>
<feature type="region of interest" description="Disordered" evidence="1">
    <location>
        <begin position="256"/>
        <end position="306"/>
    </location>
</feature>